<name>D8U6D6_VOLCA</name>
<accession>D8U6D6</accession>
<evidence type="ECO:0000313" key="4">
    <source>
        <dbReference type="Proteomes" id="UP000001058"/>
    </source>
</evidence>
<dbReference type="SUPFAM" id="SSF52540">
    <property type="entry name" value="P-loop containing nucleoside triphosphate hydrolases"/>
    <property type="match status" value="1"/>
</dbReference>
<evidence type="ECO:0000259" key="1">
    <source>
        <dbReference type="Pfam" id="PF00270"/>
    </source>
</evidence>
<reference evidence="3 4" key="1">
    <citation type="journal article" date="2010" name="Science">
        <title>Genomic analysis of organismal complexity in the multicellular green alga Volvox carteri.</title>
        <authorList>
            <person name="Prochnik S.E."/>
            <person name="Umen J."/>
            <person name="Nedelcu A.M."/>
            <person name="Hallmann A."/>
            <person name="Miller S.M."/>
            <person name="Nishii I."/>
            <person name="Ferris P."/>
            <person name="Kuo A."/>
            <person name="Mitros T."/>
            <person name="Fritz-Laylin L.K."/>
            <person name="Hellsten U."/>
            <person name="Chapman J."/>
            <person name="Simakov O."/>
            <person name="Rensing S.A."/>
            <person name="Terry A."/>
            <person name="Pangilinan J."/>
            <person name="Kapitonov V."/>
            <person name="Jurka J."/>
            <person name="Salamov A."/>
            <person name="Shapiro H."/>
            <person name="Schmutz J."/>
            <person name="Grimwood J."/>
            <person name="Lindquist E."/>
            <person name="Lucas S."/>
            <person name="Grigoriev I.V."/>
            <person name="Schmitt R."/>
            <person name="Kirk D."/>
            <person name="Rokhsar D.S."/>
        </authorList>
    </citation>
    <scope>NUCLEOTIDE SEQUENCE [LARGE SCALE GENOMIC DNA]</scope>
    <source>
        <strain evidence="4">f. Nagariensis / Eve</strain>
    </source>
</reference>
<dbReference type="GO" id="GO:0003676">
    <property type="term" value="F:nucleic acid binding"/>
    <property type="evidence" value="ECO:0007669"/>
    <property type="project" value="InterPro"/>
</dbReference>
<dbReference type="RefSeq" id="XP_002954274.1">
    <property type="nucleotide sequence ID" value="XM_002954228.1"/>
</dbReference>
<dbReference type="PANTHER" id="PTHR14074:SF16">
    <property type="entry name" value="ANTIVIRAL INNATE IMMUNE RESPONSE RECEPTOR RIG-I"/>
    <property type="match status" value="1"/>
</dbReference>
<dbReference type="Gene3D" id="1.10.10.1440">
    <property type="entry name" value="PHAX RNA-binding domain"/>
    <property type="match status" value="1"/>
</dbReference>
<feature type="domain" description="Phosphorylated adapter RNA export protein RNA-binding" evidence="2">
    <location>
        <begin position="134"/>
        <end position="206"/>
    </location>
</feature>
<dbReference type="PANTHER" id="PTHR14074">
    <property type="entry name" value="HELICASE WITH DEATH DOMAIN-RELATED"/>
    <property type="match status" value="1"/>
</dbReference>
<keyword evidence="4" id="KW-1185">Reference proteome</keyword>
<dbReference type="InterPro" id="IPR038092">
    <property type="entry name" value="PHAX_RNA-binding_sf"/>
</dbReference>
<dbReference type="Proteomes" id="UP000001058">
    <property type="component" value="Unassembled WGS sequence"/>
</dbReference>
<evidence type="ECO:0000313" key="3">
    <source>
        <dbReference type="EMBL" id="EFJ44698.1"/>
    </source>
</evidence>
<proteinExistence type="predicted"/>
<dbReference type="InterPro" id="IPR027417">
    <property type="entry name" value="P-loop_NTPase"/>
</dbReference>
<organism evidence="4">
    <name type="scientific">Volvox carteri f. nagariensis</name>
    <dbReference type="NCBI Taxonomy" id="3068"/>
    <lineage>
        <taxon>Eukaryota</taxon>
        <taxon>Viridiplantae</taxon>
        <taxon>Chlorophyta</taxon>
        <taxon>core chlorophytes</taxon>
        <taxon>Chlorophyceae</taxon>
        <taxon>CS clade</taxon>
        <taxon>Chlamydomonadales</taxon>
        <taxon>Volvocaceae</taxon>
        <taxon>Volvox</taxon>
    </lineage>
</organism>
<dbReference type="GO" id="GO:0005524">
    <property type="term" value="F:ATP binding"/>
    <property type="evidence" value="ECO:0007669"/>
    <property type="project" value="InterPro"/>
</dbReference>
<dbReference type="STRING" id="3068.D8U6D6"/>
<dbReference type="KEGG" id="vcn:VOLCADRAFT_95016"/>
<dbReference type="GeneID" id="9624191"/>
<dbReference type="OrthoDB" id="552485at2759"/>
<dbReference type="GO" id="GO:0005737">
    <property type="term" value="C:cytoplasm"/>
    <property type="evidence" value="ECO:0007669"/>
    <property type="project" value="TreeGrafter"/>
</dbReference>
<feature type="domain" description="DEAD/DEAH-box helicase" evidence="1">
    <location>
        <begin position="282"/>
        <end position="400"/>
    </location>
</feature>
<gene>
    <name evidence="3" type="ORF">VOLCADRAFT_95016</name>
</gene>
<dbReference type="InterPro" id="IPR019385">
    <property type="entry name" value="PHAX_RNA-binding_domain"/>
</dbReference>
<dbReference type="Pfam" id="PF00270">
    <property type="entry name" value="DEAD"/>
    <property type="match status" value="1"/>
</dbReference>
<dbReference type="Gene3D" id="3.40.50.300">
    <property type="entry name" value="P-loop containing nucleotide triphosphate hydrolases"/>
    <property type="match status" value="1"/>
</dbReference>
<dbReference type="InterPro" id="IPR011545">
    <property type="entry name" value="DEAD/DEAH_box_helicase_dom"/>
</dbReference>
<dbReference type="InterPro" id="IPR051363">
    <property type="entry name" value="RLR_Helicase"/>
</dbReference>
<dbReference type="InParanoid" id="D8U6D6"/>
<sequence>MAQHWTNELPPVAACDLVPKLPPLLKLRQVADAAVKTPAGGATIFNARALYDAVRELAGSLDIPQHKKAAATLLIASTAMEDYVRSHSTKARLLSLQQAHIARVAADQADVTGVTAEQEKLLQFLTTSSPAEVADKLLALLKEPEEKRKELEYIVMKRGPREIATILAATMKAITDGDTERSDGTGSRTPGGIFFREAKRHKAVADKVMLQPLLLPAPPMRSYQRHVVGMALVSWGLELTREVLRPREGEMEEAAGGGVGGVGESATDLRAKWQSMADGWKANWLVSAPTNSGKTRMFIEVARAVIASKQLLGRGAIVVVLVPSVILTRQHAHAFDEARLPCTLTSAYSSDSPLGPKAWRSMFLAAFSGGNSSVVVATAESFANLLRTGKALLQEVDLLVRIHFLIFLKNIDVSLSMK</sequence>
<protein>
    <submittedName>
        <fullName evidence="3">Uncharacterized protein</fullName>
    </submittedName>
</protein>
<evidence type="ECO:0000259" key="2">
    <source>
        <dbReference type="Pfam" id="PF10258"/>
    </source>
</evidence>
<dbReference type="Pfam" id="PF10258">
    <property type="entry name" value="PHAX_RNA-bd"/>
    <property type="match status" value="1"/>
</dbReference>
<dbReference type="EMBL" id="GL378362">
    <property type="protein sequence ID" value="EFJ44698.1"/>
    <property type="molecule type" value="Genomic_DNA"/>
</dbReference>
<dbReference type="AlphaFoldDB" id="D8U6D6"/>